<reference evidence="1 2" key="2">
    <citation type="submission" date="2013-04" db="EMBL/GenBank/DDBJ databases">
        <title>Comparative genomics of 12 strains of Erwinia amylovora identifies a pan-genome with a large conserved core and provides insights into host specificity.</title>
        <authorList>
            <person name="Mann R.A."/>
            <person name="Smits T.H.M."/>
            <person name="Buehlmann A."/>
            <person name="Blom J."/>
            <person name="Goesmann A."/>
            <person name="Frey J.E."/>
            <person name="Plummer K.M."/>
            <person name="Beer S.V."/>
            <person name="Luck J."/>
            <person name="Duffy B."/>
            <person name="Rodoni B."/>
        </authorList>
    </citation>
    <scope>NUCLEOTIDE SEQUENCE [LARGE SCALE GENOMIC DNA]</scope>
    <source>
        <strain evidence="2">CFBP 1232</strain>
    </source>
</reference>
<reference evidence="1 2" key="1">
    <citation type="submission" date="2012-11" db="EMBL/GenBank/DDBJ databases">
        <authorList>
            <person name="Linke B."/>
        </authorList>
    </citation>
    <scope>NUCLEOTIDE SEQUENCE [LARGE SCALE GENOMIC DNA]</scope>
    <source>
        <strain evidence="2">CFBP 1232</strain>
    </source>
</reference>
<dbReference type="AlphaFoldDB" id="A0A830ZXM4"/>
<proteinExistence type="predicted"/>
<comment type="caution">
    <text evidence="1">The sequence shown here is derived from an EMBL/GenBank/DDBJ whole genome shotgun (WGS) entry which is preliminary data.</text>
</comment>
<accession>A0A830ZXM4</accession>
<evidence type="ECO:0000313" key="2">
    <source>
        <dbReference type="Proteomes" id="UP000013111"/>
    </source>
</evidence>
<dbReference type="Proteomes" id="UP000013111">
    <property type="component" value="Unassembled WGS sequence"/>
</dbReference>
<organism evidence="1 2">
    <name type="scientific">Erwinia amylovora NBRC 12687 = CFBP 1232</name>
    <dbReference type="NCBI Taxonomy" id="1219359"/>
    <lineage>
        <taxon>Bacteria</taxon>
        <taxon>Pseudomonadati</taxon>
        <taxon>Pseudomonadota</taxon>
        <taxon>Gammaproteobacteria</taxon>
        <taxon>Enterobacterales</taxon>
        <taxon>Erwiniaceae</taxon>
        <taxon>Erwinia</taxon>
    </lineage>
</organism>
<protein>
    <submittedName>
        <fullName evidence="1">Uncharacterized protein</fullName>
    </submittedName>
</protein>
<name>A0A830ZXM4_ERWAM</name>
<sequence>MSRLARFIYGLTGHFLNDYVFHDLSDVAAVDSFFSVLIHQCS</sequence>
<gene>
    <name evidence="1" type="ORF">BN437_0236</name>
</gene>
<evidence type="ECO:0000313" key="1">
    <source>
        <dbReference type="EMBL" id="CCO92208.1"/>
    </source>
</evidence>
<dbReference type="EMBL" id="CAPB01000004">
    <property type="protein sequence ID" value="CCO92208.1"/>
    <property type="molecule type" value="Genomic_DNA"/>
</dbReference>